<dbReference type="Gene3D" id="2.60.40.150">
    <property type="entry name" value="C2 domain"/>
    <property type="match status" value="1"/>
</dbReference>
<dbReference type="SUPFAM" id="SSF49562">
    <property type="entry name" value="C2 domain (Calcium/lipid-binding domain, CaLB)"/>
    <property type="match status" value="1"/>
</dbReference>
<proteinExistence type="predicted"/>
<evidence type="ECO:0000313" key="3">
    <source>
        <dbReference type="Proteomes" id="UP000682733"/>
    </source>
</evidence>
<protein>
    <submittedName>
        <fullName evidence="2">Uncharacterized protein</fullName>
    </submittedName>
</protein>
<name>A0A8S2JX74_9BILA</name>
<comment type="caution">
    <text evidence="2">The sequence shown here is derived from an EMBL/GenBank/DDBJ whole genome shotgun (WGS) entry which is preliminary data.</text>
</comment>
<dbReference type="AlphaFoldDB" id="A0A8S2JX74"/>
<dbReference type="EMBL" id="CAJNOK010008342">
    <property type="protein sequence ID" value="CAF1060967.1"/>
    <property type="molecule type" value="Genomic_DNA"/>
</dbReference>
<organism evidence="2 3">
    <name type="scientific">Didymodactylos carnosus</name>
    <dbReference type="NCBI Taxonomy" id="1234261"/>
    <lineage>
        <taxon>Eukaryota</taxon>
        <taxon>Metazoa</taxon>
        <taxon>Spiralia</taxon>
        <taxon>Gnathifera</taxon>
        <taxon>Rotifera</taxon>
        <taxon>Eurotatoria</taxon>
        <taxon>Bdelloidea</taxon>
        <taxon>Philodinida</taxon>
        <taxon>Philodinidae</taxon>
        <taxon>Didymodactylos</taxon>
    </lineage>
</organism>
<dbReference type="EMBL" id="CAJOBA010008358">
    <property type="protein sequence ID" value="CAF3826506.1"/>
    <property type="molecule type" value="Genomic_DNA"/>
</dbReference>
<evidence type="ECO:0000313" key="1">
    <source>
        <dbReference type="EMBL" id="CAF1060967.1"/>
    </source>
</evidence>
<evidence type="ECO:0000313" key="2">
    <source>
        <dbReference type="EMBL" id="CAF3826506.1"/>
    </source>
</evidence>
<dbReference type="Proteomes" id="UP000682733">
    <property type="component" value="Unassembled WGS sequence"/>
</dbReference>
<dbReference type="InterPro" id="IPR035892">
    <property type="entry name" value="C2_domain_sf"/>
</dbReference>
<reference evidence="2" key="1">
    <citation type="submission" date="2021-02" db="EMBL/GenBank/DDBJ databases">
        <authorList>
            <person name="Nowell W R."/>
        </authorList>
    </citation>
    <scope>NUCLEOTIDE SEQUENCE</scope>
</reference>
<dbReference type="Proteomes" id="UP000677228">
    <property type="component" value="Unassembled WGS sequence"/>
</dbReference>
<sequence length="82" mass="9276">GPFSFNIYTTDDKVNIWVLDKNVLRNRNKLLGISEVSVKCLLDQEQGQTEKWLPLHRKDGSSGGQVLRAIEFKSDCPPPYNG</sequence>
<feature type="non-terminal residue" evidence="2">
    <location>
        <position position="1"/>
    </location>
</feature>
<accession>A0A8S2JX74</accession>
<gene>
    <name evidence="1" type="ORF">OVA965_LOCUS17413</name>
    <name evidence="2" type="ORF">TMI583_LOCUS17425</name>
</gene>